<feature type="compositionally biased region" description="Polar residues" evidence="1">
    <location>
        <begin position="14"/>
        <end position="23"/>
    </location>
</feature>
<name>A0A7G5E458_9SPHI</name>
<dbReference type="Proteomes" id="UP000515450">
    <property type="component" value="Chromosome"/>
</dbReference>
<keyword evidence="3" id="KW-1185">Reference proteome</keyword>
<dbReference type="EMBL" id="CP058555">
    <property type="protein sequence ID" value="QMV68783.1"/>
    <property type="molecule type" value="Genomic_DNA"/>
</dbReference>
<organism evidence="2 3">
    <name type="scientific">Sphingobacterium paramultivorum</name>
    <dbReference type="NCBI Taxonomy" id="2886510"/>
    <lineage>
        <taxon>Bacteria</taxon>
        <taxon>Pseudomonadati</taxon>
        <taxon>Bacteroidota</taxon>
        <taxon>Sphingobacteriia</taxon>
        <taxon>Sphingobacteriales</taxon>
        <taxon>Sphingobacteriaceae</taxon>
        <taxon>Sphingobacterium</taxon>
    </lineage>
</organism>
<dbReference type="RefSeq" id="WP_156167661.1">
    <property type="nucleotide sequence ID" value="NZ_CP058555.1"/>
</dbReference>
<protein>
    <submittedName>
        <fullName evidence="2">Uncharacterized protein</fullName>
    </submittedName>
</protein>
<proteinExistence type="predicted"/>
<evidence type="ECO:0000313" key="3">
    <source>
        <dbReference type="Proteomes" id="UP000515450"/>
    </source>
</evidence>
<dbReference type="AlphaFoldDB" id="A0A7G5E458"/>
<gene>
    <name evidence="2" type="ORF">HS960_14455</name>
</gene>
<accession>A0A7G5E458</accession>
<sequence length="54" mass="5590">MWSLILYFLFGIGQPSNSQPSAGTPTVQTADTDQPPTDPGPETGTGGDKGTVRP</sequence>
<feature type="compositionally biased region" description="Gly residues" evidence="1">
    <location>
        <begin position="43"/>
        <end position="54"/>
    </location>
</feature>
<feature type="region of interest" description="Disordered" evidence="1">
    <location>
        <begin position="13"/>
        <end position="54"/>
    </location>
</feature>
<reference evidence="2 3" key="1">
    <citation type="journal article" date="2020" name="G3 (Bethesda)">
        <title>CeMbio - The Caenorhabditis elegans Microbiome Resource.</title>
        <authorList>
            <person name="Dirksen P."/>
            <person name="Assie A."/>
            <person name="Zimmermann J."/>
            <person name="Zhang F."/>
            <person name="Tietje A.M."/>
            <person name="Marsh S.A."/>
            <person name="Felix M.A."/>
            <person name="Shapira M."/>
            <person name="Kaleta C."/>
            <person name="Schulenburg H."/>
            <person name="Samuel B."/>
        </authorList>
    </citation>
    <scope>NUCLEOTIDE SEQUENCE [LARGE SCALE GENOMIC DNA]</scope>
    <source>
        <strain evidence="2 3">BIGb0170</strain>
    </source>
</reference>
<evidence type="ECO:0000313" key="2">
    <source>
        <dbReference type="EMBL" id="QMV68783.1"/>
    </source>
</evidence>
<evidence type="ECO:0000256" key="1">
    <source>
        <dbReference type="SAM" id="MobiDB-lite"/>
    </source>
</evidence>
<feature type="compositionally biased region" description="Low complexity" evidence="1">
    <location>
        <begin position="24"/>
        <end position="35"/>
    </location>
</feature>